<accession>A0A1Y1US32</accession>
<name>A0A1Y1US32_9TREE</name>
<feature type="region of interest" description="Disordered" evidence="1">
    <location>
        <begin position="177"/>
        <end position="219"/>
    </location>
</feature>
<sequence>MVITRGFKNGKPWMSVTFPSASLTGILKDGTSDQSPSFEPLPLRQSLVSLPSDMSSVDGSRSVQLADILNPNVDIETPNTLQCSMSSDGRPMQRTFRELNNGSSKWNSNYAIGSQIVRALGPEFTTSPLSKIEAVGFRNPIKEKELLDNSTSRSVPLCATFIYEDPEVESIITTNLSDADIPDDTHQLPTYEEATDGNQEDPSVNTHPQVETESQMQAEPGCGFTLRRAFRKFSCV</sequence>
<evidence type="ECO:0000256" key="1">
    <source>
        <dbReference type="SAM" id="MobiDB-lite"/>
    </source>
</evidence>
<dbReference type="Proteomes" id="UP000193218">
    <property type="component" value="Unassembled WGS sequence"/>
</dbReference>
<organism evidence="2 3">
    <name type="scientific">Kockovaella imperatae</name>
    <dbReference type="NCBI Taxonomy" id="4999"/>
    <lineage>
        <taxon>Eukaryota</taxon>
        <taxon>Fungi</taxon>
        <taxon>Dikarya</taxon>
        <taxon>Basidiomycota</taxon>
        <taxon>Agaricomycotina</taxon>
        <taxon>Tremellomycetes</taxon>
        <taxon>Tremellales</taxon>
        <taxon>Cuniculitremaceae</taxon>
        <taxon>Kockovaella</taxon>
    </lineage>
</organism>
<reference evidence="2 3" key="1">
    <citation type="submission" date="2017-03" db="EMBL/GenBank/DDBJ databases">
        <title>Widespread Adenine N6-methylation of Active Genes in Fungi.</title>
        <authorList>
            <consortium name="DOE Joint Genome Institute"/>
            <person name="Mondo S.J."/>
            <person name="Dannebaum R.O."/>
            <person name="Kuo R.C."/>
            <person name="Louie K.B."/>
            <person name="Bewick A.J."/>
            <person name="Labutti K."/>
            <person name="Haridas S."/>
            <person name="Kuo A."/>
            <person name="Salamov A."/>
            <person name="Ahrendt S.R."/>
            <person name="Lau R."/>
            <person name="Bowen B.P."/>
            <person name="Lipzen A."/>
            <person name="Sullivan W."/>
            <person name="Andreopoulos W.B."/>
            <person name="Clum A."/>
            <person name="Lindquist E."/>
            <person name="Daum C."/>
            <person name="Northen T.R."/>
            <person name="Ramamoorthy G."/>
            <person name="Schmitz R.J."/>
            <person name="Gryganskyi A."/>
            <person name="Culley D."/>
            <person name="Magnuson J."/>
            <person name="James T.Y."/>
            <person name="O'Malley M.A."/>
            <person name="Stajich J.E."/>
            <person name="Spatafora J.W."/>
            <person name="Visel A."/>
            <person name="Grigoriev I.V."/>
        </authorList>
    </citation>
    <scope>NUCLEOTIDE SEQUENCE [LARGE SCALE GENOMIC DNA]</scope>
    <source>
        <strain evidence="2 3">NRRL Y-17943</strain>
    </source>
</reference>
<gene>
    <name evidence="2" type="ORF">BD324DRAFT_612118</name>
</gene>
<feature type="compositionally biased region" description="Polar residues" evidence="1">
    <location>
        <begin position="200"/>
        <end position="217"/>
    </location>
</feature>
<proteinExistence type="predicted"/>
<dbReference type="AlphaFoldDB" id="A0A1Y1US32"/>
<protein>
    <submittedName>
        <fullName evidence="2">Uncharacterized protein</fullName>
    </submittedName>
</protein>
<dbReference type="EMBL" id="NBSH01000001">
    <property type="protein sequence ID" value="ORX40789.1"/>
    <property type="molecule type" value="Genomic_DNA"/>
</dbReference>
<dbReference type="RefSeq" id="XP_021874468.1">
    <property type="nucleotide sequence ID" value="XM_022014356.1"/>
</dbReference>
<evidence type="ECO:0000313" key="2">
    <source>
        <dbReference type="EMBL" id="ORX40789.1"/>
    </source>
</evidence>
<dbReference type="InParanoid" id="A0A1Y1US32"/>
<keyword evidence="3" id="KW-1185">Reference proteome</keyword>
<evidence type="ECO:0000313" key="3">
    <source>
        <dbReference type="Proteomes" id="UP000193218"/>
    </source>
</evidence>
<dbReference type="GeneID" id="33556164"/>
<comment type="caution">
    <text evidence="2">The sequence shown here is derived from an EMBL/GenBank/DDBJ whole genome shotgun (WGS) entry which is preliminary data.</text>
</comment>